<gene>
    <name evidence="1" type="ORF">ACKI1S_27465</name>
</gene>
<comment type="caution">
    <text evidence="1">The sequence shown here is derived from an EMBL/GenBank/DDBJ whole genome shotgun (WGS) entry which is preliminary data.</text>
</comment>
<accession>A0ABW9IQF5</accession>
<proteinExistence type="predicted"/>
<dbReference type="RefSeq" id="WP_369279729.1">
    <property type="nucleotide sequence ID" value="NZ_JBJVMW010000010.1"/>
</dbReference>
<organism evidence="1 2">
    <name type="scientific">Streptomyces galilaeus</name>
    <dbReference type="NCBI Taxonomy" id="33899"/>
    <lineage>
        <taxon>Bacteria</taxon>
        <taxon>Bacillati</taxon>
        <taxon>Actinomycetota</taxon>
        <taxon>Actinomycetes</taxon>
        <taxon>Kitasatosporales</taxon>
        <taxon>Streptomycetaceae</taxon>
        <taxon>Streptomyces</taxon>
    </lineage>
</organism>
<evidence type="ECO:0000313" key="2">
    <source>
        <dbReference type="Proteomes" id="UP001631993"/>
    </source>
</evidence>
<name>A0ABW9IQF5_STRGJ</name>
<dbReference type="EMBL" id="JBJVNE010000014">
    <property type="protein sequence ID" value="MFM9649875.1"/>
    <property type="molecule type" value="Genomic_DNA"/>
</dbReference>
<protein>
    <submittedName>
        <fullName evidence="1">Uncharacterized protein</fullName>
    </submittedName>
</protein>
<dbReference type="Proteomes" id="UP001631993">
    <property type="component" value="Unassembled WGS sequence"/>
</dbReference>
<keyword evidence="2" id="KW-1185">Reference proteome</keyword>
<reference evidence="1 2" key="1">
    <citation type="submission" date="2024-12" db="EMBL/GenBank/DDBJ databases">
        <title>Forecasting of Potato common scab and diversities of Pathogenic streptomyces spp. in china.</title>
        <authorList>
            <person name="Handique U."/>
            <person name="Wu J."/>
        </authorList>
    </citation>
    <scope>NUCLEOTIDE SEQUENCE [LARGE SCALE GENOMIC DNA]</scope>
    <source>
        <strain evidence="1 2">ZRIMU1585</strain>
    </source>
</reference>
<sequence>MSMTPVGLPGESVLVMTLPKAPLPDAEKSRAPAQNRNAFTVDCLIDSSNLPAPVRIPRAESVHVMVADVDDLGEWLRALGGEIHVSPEFEGVELWTLHSSTEPREDGTGTRVLVSVPVPVGELVMEWIRAAVVR</sequence>
<evidence type="ECO:0000313" key="1">
    <source>
        <dbReference type="EMBL" id="MFM9649875.1"/>
    </source>
</evidence>